<dbReference type="Pfam" id="PF07593">
    <property type="entry name" value="UnbV_ASPIC"/>
    <property type="match status" value="1"/>
</dbReference>
<dbReference type="Proteomes" id="UP001500552">
    <property type="component" value="Unassembled WGS sequence"/>
</dbReference>
<dbReference type="InterPro" id="IPR013517">
    <property type="entry name" value="FG-GAP"/>
</dbReference>
<dbReference type="Pfam" id="PF13517">
    <property type="entry name" value="FG-GAP_3"/>
    <property type="match status" value="5"/>
</dbReference>
<dbReference type="InterPro" id="IPR011519">
    <property type="entry name" value="UnbV_ASPIC"/>
</dbReference>
<feature type="domain" description="ASPIC/UnbV" evidence="2">
    <location>
        <begin position="478"/>
        <end position="546"/>
    </location>
</feature>
<name>A0ABP8LPU8_9BACT</name>
<evidence type="ECO:0000313" key="4">
    <source>
        <dbReference type="Proteomes" id="UP001500552"/>
    </source>
</evidence>
<protein>
    <submittedName>
        <fullName evidence="3">VCBS repeat-containing protein</fullName>
    </submittedName>
</protein>
<organism evidence="3 4">
    <name type="scientific">Pontibacter saemangeumensis</name>
    <dbReference type="NCBI Taxonomy" id="1084525"/>
    <lineage>
        <taxon>Bacteria</taxon>
        <taxon>Pseudomonadati</taxon>
        <taxon>Bacteroidota</taxon>
        <taxon>Cytophagia</taxon>
        <taxon>Cytophagales</taxon>
        <taxon>Hymenobacteraceae</taxon>
        <taxon>Pontibacter</taxon>
    </lineage>
</organism>
<proteinExistence type="predicted"/>
<dbReference type="Gene3D" id="2.130.10.130">
    <property type="entry name" value="Integrin alpha, N-terminal"/>
    <property type="match status" value="3"/>
</dbReference>
<dbReference type="PANTHER" id="PTHR16026">
    <property type="entry name" value="CARTILAGE ACIDIC PROTEIN 1"/>
    <property type="match status" value="1"/>
</dbReference>
<dbReference type="PANTHER" id="PTHR16026:SF0">
    <property type="entry name" value="CARTILAGE ACIDIC PROTEIN 1"/>
    <property type="match status" value="1"/>
</dbReference>
<reference evidence="4" key="1">
    <citation type="journal article" date="2019" name="Int. J. Syst. Evol. Microbiol.">
        <title>The Global Catalogue of Microorganisms (GCM) 10K type strain sequencing project: providing services to taxonomists for standard genome sequencing and annotation.</title>
        <authorList>
            <consortium name="The Broad Institute Genomics Platform"/>
            <consortium name="The Broad Institute Genome Sequencing Center for Infectious Disease"/>
            <person name="Wu L."/>
            <person name="Ma J."/>
        </authorList>
    </citation>
    <scope>NUCLEOTIDE SEQUENCE [LARGE SCALE GENOMIC DNA]</scope>
    <source>
        <strain evidence="4">JCM 17926</strain>
    </source>
</reference>
<evidence type="ECO:0000313" key="3">
    <source>
        <dbReference type="EMBL" id="GAA4432891.1"/>
    </source>
</evidence>
<dbReference type="SUPFAM" id="SSF69318">
    <property type="entry name" value="Integrin alpha N-terminal domain"/>
    <property type="match status" value="3"/>
</dbReference>
<evidence type="ECO:0000259" key="2">
    <source>
        <dbReference type="Pfam" id="PF07593"/>
    </source>
</evidence>
<dbReference type="EMBL" id="BAABHC010000014">
    <property type="protein sequence ID" value="GAA4432891.1"/>
    <property type="molecule type" value="Genomic_DNA"/>
</dbReference>
<keyword evidence="1" id="KW-0732">Signal</keyword>
<dbReference type="InterPro" id="IPR028994">
    <property type="entry name" value="Integrin_alpha_N"/>
</dbReference>
<comment type="caution">
    <text evidence="3">The sequence shown here is derived from an EMBL/GenBank/DDBJ whole genome shotgun (WGS) entry which is preliminary data.</text>
</comment>
<accession>A0ABP8LPU8</accession>
<evidence type="ECO:0000256" key="1">
    <source>
        <dbReference type="ARBA" id="ARBA00022729"/>
    </source>
</evidence>
<sequence>MNVLKSEYIYNGGGVGIGDFNKDGLPDIYFTGNMVANKLYLNKGDFKFDDITAKARVTGEGKWCSGVALVDINNDGWLDIYVGATMKKDSLSRANLLYINNGTGKDGVPTFTESAARYGIADTGYTTNAAFFDYDNDGDLDLYVVISVINTGVPSTYRKKITDGSALNTDRLYRNNGDNTFTNVSGEAGILTEGFGLGIAINDINLDGWPDIYVTNDYLSNDLLYINNQDGTFTDKIGDYLKHTSYSAMGNSVTDINNDGLVDILALDMLPESNKRKKMMLMPNNYATYLNNARYGYQHQYFRNTLQLNQGMAPEGHPVFSEVGQLTGLYQTDWSWAPLVADFDNDGLRDVIITNGFPKDITDQDFRVYRNGPAGFVGSYEHLADSIPVVKVSNYAFKNRGDLSFSDETQKWGLDIPSFSNGAAYADLDNDGDLDFVVNNINDSALVYRNSLYTAETGPANNHFLRLKFKGNTPNGAGLGATATIYYGKGKTQFHENSVYKGYLSTVENVAHFGLGNTQQVDSLKVVWPGGKYQLLRNVKADQVLTLDQKHATLQAAPPAKEGNQLQQTAFTEVAAALGVRYRSREEDRVDFDWQRTLPHKLSQYGPGIAVGDINGDALDDFYIGGSAGNDGGLFTQLPDGTFRLAQGNIPGGETGEDMGVLFFDADNDGDPDLYAASGSYEFMAGSEELHDRLYINDGKGNFKPDATALPALKASKSCVRAADYDKDGDLDLFVAGRVEPGRYPLAPRSYILRNDSGRFTDATASVSPELQRLGMVTDALWSDFDGDGAVDLVLTGEWLPVTFFQNRNGKFRNVTREAGLAAYTGWWNSLAAGDFDNDGDTDYMGGNLGLNTNYVASEKQPLRIFAKDFDSNGSIDPVLACYLKAEDGTMQPFPMHTRDDLNAQMPRTRSIFRRYIQYANATIDDVLPLAEREGAVMMQATHFESSYIENLGKGKFKLKPLPKAAQLAPIYGMQPDDIDGDGNLDLLLVGNDYGTEVFTGRYDAFTGLYLKGDGKGGFRPVPLSESGFFVDGDAKAVAQLFGAKGQKLTLVTQNNDSLLIFAPTTRVENQASVLALQPLDCLATITFKNGKKQVKEFYYGHTYLSQSSRKLIITSDMASVVLKDFSGRTREIKPAYISRR</sequence>
<dbReference type="InterPro" id="IPR027039">
    <property type="entry name" value="Crtac1"/>
</dbReference>
<gene>
    <name evidence="3" type="ORF">GCM10023188_21750</name>
</gene>
<keyword evidence="4" id="KW-1185">Reference proteome</keyword>